<dbReference type="AlphaFoldDB" id="A0AAE3MEN3"/>
<keyword evidence="4 5" id="KW-0326">Glycosidase</keyword>
<gene>
    <name evidence="7" type="ORF">OM074_12095</name>
</gene>
<dbReference type="GO" id="GO:0006080">
    <property type="term" value="P:substituted mannan metabolic process"/>
    <property type="evidence" value="ECO:0007669"/>
    <property type="project" value="InterPro"/>
</dbReference>
<keyword evidence="8" id="KW-1185">Reference proteome</keyword>
<dbReference type="RefSeq" id="WP_301199744.1">
    <property type="nucleotide sequence ID" value="NZ_JAPDPI010000023.1"/>
</dbReference>
<comment type="similarity">
    <text evidence="1 5">Belongs to the glycosyl hydrolase 26 family.</text>
</comment>
<dbReference type="Pfam" id="PF13205">
    <property type="entry name" value="Big_5"/>
    <property type="match status" value="1"/>
</dbReference>
<dbReference type="PANTHER" id="PTHR40079:SF4">
    <property type="entry name" value="GH26 DOMAIN-CONTAINING PROTEIN-RELATED"/>
    <property type="match status" value="1"/>
</dbReference>
<dbReference type="InterPro" id="IPR000805">
    <property type="entry name" value="Glyco_hydro_26"/>
</dbReference>
<feature type="domain" description="GH26" evidence="6">
    <location>
        <begin position="138"/>
        <end position="453"/>
    </location>
</feature>
<dbReference type="Gene3D" id="3.20.20.80">
    <property type="entry name" value="Glycosidases"/>
    <property type="match status" value="1"/>
</dbReference>
<keyword evidence="3 5" id="KW-0378">Hydrolase</keyword>
<reference evidence="7" key="1">
    <citation type="submission" date="2022-10" db="EMBL/GenBank/DDBJ databases">
        <authorList>
            <person name="Yu W.X."/>
        </authorList>
    </citation>
    <scope>NUCLEOTIDE SEQUENCE</scope>
    <source>
        <strain evidence="7">D04</strain>
    </source>
</reference>
<dbReference type="GO" id="GO:0016985">
    <property type="term" value="F:mannan endo-1,4-beta-mannosidase activity"/>
    <property type="evidence" value="ECO:0007669"/>
    <property type="project" value="InterPro"/>
</dbReference>
<dbReference type="Proteomes" id="UP001207408">
    <property type="component" value="Unassembled WGS sequence"/>
</dbReference>
<evidence type="ECO:0000256" key="3">
    <source>
        <dbReference type="ARBA" id="ARBA00022801"/>
    </source>
</evidence>
<evidence type="ECO:0000313" key="7">
    <source>
        <dbReference type="EMBL" id="MCW3806366.1"/>
    </source>
</evidence>
<dbReference type="PROSITE" id="PS51764">
    <property type="entry name" value="GH26"/>
    <property type="match status" value="1"/>
</dbReference>
<organism evidence="7 8">
    <name type="scientific">Plebeiibacterium marinum</name>
    <dbReference type="NCBI Taxonomy" id="2992111"/>
    <lineage>
        <taxon>Bacteria</taxon>
        <taxon>Pseudomonadati</taxon>
        <taxon>Bacteroidota</taxon>
        <taxon>Bacteroidia</taxon>
        <taxon>Marinilabiliales</taxon>
        <taxon>Marinilabiliaceae</taxon>
        <taxon>Plebeiibacterium</taxon>
    </lineage>
</organism>
<dbReference type="InterPro" id="IPR032812">
    <property type="entry name" value="SbsA_Ig"/>
</dbReference>
<dbReference type="PRINTS" id="PR00739">
    <property type="entry name" value="GLHYDRLASE26"/>
</dbReference>
<dbReference type="PROSITE" id="PS51257">
    <property type="entry name" value="PROKAR_LIPOPROTEIN"/>
    <property type="match status" value="1"/>
</dbReference>
<dbReference type="InterPro" id="IPR022790">
    <property type="entry name" value="GH26_dom"/>
</dbReference>
<feature type="active site" description="Nucleophile" evidence="5">
    <location>
        <position position="390"/>
    </location>
</feature>
<dbReference type="Pfam" id="PF02156">
    <property type="entry name" value="Glyco_hydro_26"/>
    <property type="match status" value="1"/>
</dbReference>
<accession>A0AAE3MEN3</accession>
<evidence type="ECO:0000259" key="6">
    <source>
        <dbReference type="PROSITE" id="PS51764"/>
    </source>
</evidence>
<evidence type="ECO:0000256" key="5">
    <source>
        <dbReference type="PROSITE-ProRule" id="PRU01100"/>
    </source>
</evidence>
<evidence type="ECO:0000256" key="2">
    <source>
        <dbReference type="ARBA" id="ARBA00022729"/>
    </source>
</evidence>
<feature type="active site" description="Proton donor" evidence="5">
    <location>
        <position position="290"/>
    </location>
</feature>
<evidence type="ECO:0000256" key="4">
    <source>
        <dbReference type="ARBA" id="ARBA00023295"/>
    </source>
</evidence>
<dbReference type="InterPro" id="IPR017853">
    <property type="entry name" value="GH"/>
</dbReference>
<keyword evidence="2" id="KW-0732">Signal</keyword>
<name>A0AAE3MEN3_9BACT</name>
<protein>
    <submittedName>
        <fullName evidence="7">Glycosyl hydrolase</fullName>
    </submittedName>
</protein>
<dbReference type="SUPFAM" id="SSF51445">
    <property type="entry name" value="(Trans)glycosidases"/>
    <property type="match status" value="1"/>
</dbReference>
<dbReference type="PANTHER" id="PTHR40079">
    <property type="entry name" value="MANNAN ENDO-1,4-BETA-MANNOSIDASE E-RELATED"/>
    <property type="match status" value="1"/>
</dbReference>
<proteinExistence type="inferred from homology"/>
<dbReference type="EMBL" id="JAPDPI010000023">
    <property type="protein sequence ID" value="MCW3806366.1"/>
    <property type="molecule type" value="Genomic_DNA"/>
</dbReference>
<evidence type="ECO:0000313" key="8">
    <source>
        <dbReference type="Proteomes" id="UP001207408"/>
    </source>
</evidence>
<sequence length="459" mass="51858">MNKILGLLIFLVLASCTGESGGEEHEPPMLKTSTPENGATGITLDTQVEIVFDEVISLVQNHGITINGELADVSSSLTKLKLDVSLEYNTTYEIIIPAGAVINTFNVPLAGKIQLSFSTIEETIINIKTSLVTQNPSPEAINVYGFLKDNYGVKTISAVHANVAWNCNEAEWVKEQTGKYPAMTTVDYVHLPASPANWIDYSQTSFVEDWWSNNGIVCANWHWIVPRYQGDTDTNNFTYKPEETIFSAENILVDGTWENEVAMADLEKLAGYLLLLKEKNIPVIWRPLHEASGNIYNYANGKAWFWWGDSGASVYKDLWKLMFSYFKDKGLNNLIWVWTTQTNDDAFYPGDEYVDIIGRDIYNTGDAEEIASQFTEIQKIYTDKIVTLSEMGSVSEMSSQWGKGAQWSYFMPWYDYARTNDPGEADFQETAHEHANASWWQNAMQQDFVITRDMMPSLK</sequence>
<evidence type="ECO:0000256" key="1">
    <source>
        <dbReference type="ARBA" id="ARBA00007754"/>
    </source>
</evidence>
<comment type="caution">
    <text evidence="7">The sequence shown here is derived from an EMBL/GenBank/DDBJ whole genome shotgun (WGS) entry which is preliminary data.</text>
</comment>